<feature type="domain" description="Methyltransferase type 11" evidence="1">
    <location>
        <begin position="38"/>
        <end position="120"/>
    </location>
</feature>
<keyword evidence="3" id="KW-1185">Reference proteome</keyword>
<dbReference type="GO" id="GO:0008757">
    <property type="term" value="F:S-adenosylmethionine-dependent methyltransferase activity"/>
    <property type="evidence" value="ECO:0007669"/>
    <property type="project" value="InterPro"/>
</dbReference>
<dbReference type="SUPFAM" id="SSF53335">
    <property type="entry name" value="S-adenosyl-L-methionine-dependent methyltransferases"/>
    <property type="match status" value="1"/>
</dbReference>
<keyword evidence="2" id="KW-0489">Methyltransferase</keyword>
<accession>A9W9W5</accession>
<dbReference type="Proteomes" id="UP000002008">
    <property type="component" value="Chromosome"/>
</dbReference>
<dbReference type="PATRIC" id="fig|324602.8.peg.1565"/>
<sequence>MSLYTTARRWLATNSSRVYLERFLQQAARQLPAGSRVLDAGAGDCRYAGLFQHTNYIAVDFAKVAKPYGELDVIADLVHLPFPSAYFDAIICTQVLEHLPKPQIALGELHRLLRPGGKLWLTAPLYYEEHEAPFDFYRYTRFGLDHLLSAVGFQITSLTPLEGYWGTLAYQWRSAAYQLPWILPSSYGSPIVRLVSIPFLITMKLMLASASVFATHVDLRYYDTSRWHCKNYKIEAYKPDIPQSTL</sequence>
<dbReference type="AlphaFoldDB" id="A9W9W5"/>
<dbReference type="GO" id="GO:0008168">
    <property type="term" value="F:methyltransferase activity"/>
    <property type="evidence" value="ECO:0000318"/>
    <property type="project" value="GO_Central"/>
</dbReference>
<dbReference type="RefSeq" id="WP_012257257.1">
    <property type="nucleotide sequence ID" value="NC_010175.1"/>
</dbReference>
<dbReference type="STRING" id="324602.Caur_1373"/>
<dbReference type="HOGENOM" id="CLU_080435_2_0_0"/>
<keyword evidence="2" id="KW-0808">Transferase</keyword>
<reference evidence="3" key="1">
    <citation type="journal article" date="2011" name="BMC Genomics">
        <title>Complete genome sequence of the filamentous anoxygenic phototrophic bacterium Chloroflexus aurantiacus.</title>
        <authorList>
            <person name="Tang K.H."/>
            <person name="Barry K."/>
            <person name="Chertkov O."/>
            <person name="Dalin E."/>
            <person name="Han C.S."/>
            <person name="Hauser L.J."/>
            <person name="Honchak B.M."/>
            <person name="Karbach L.E."/>
            <person name="Land M.L."/>
            <person name="Lapidus A."/>
            <person name="Larimer F.W."/>
            <person name="Mikhailova N."/>
            <person name="Pitluck S."/>
            <person name="Pierson B.K."/>
            <person name="Blankenship R.E."/>
        </authorList>
    </citation>
    <scope>NUCLEOTIDE SEQUENCE [LARGE SCALE GENOMIC DNA]</scope>
    <source>
        <strain evidence="3">ATCC 29366 / DSM 635 / J-10-fl</strain>
    </source>
</reference>
<dbReference type="Pfam" id="PF08241">
    <property type="entry name" value="Methyltransf_11"/>
    <property type="match status" value="1"/>
</dbReference>
<dbReference type="InterPro" id="IPR013216">
    <property type="entry name" value="Methyltransf_11"/>
</dbReference>
<dbReference type="PANTHER" id="PTHR43591:SF24">
    <property type="entry name" value="2-METHOXY-6-POLYPRENYL-1,4-BENZOQUINOL METHYLASE, MITOCHONDRIAL"/>
    <property type="match status" value="1"/>
</dbReference>
<dbReference type="EnsemblBacteria" id="ABY34601">
    <property type="protein sequence ID" value="ABY34601"/>
    <property type="gene ID" value="Caur_1373"/>
</dbReference>
<dbReference type="KEGG" id="cau:Caur_1373"/>
<evidence type="ECO:0000313" key="2">
    <source>
        <dbReference type="EMBL" id="ABY34601.1"/>
    </source>
</evidence>
<evidence type="ECO:0000259" key="1">
    <source>
        <dbReference type="Pfam" id="PF08241"/>
    </source>
</evidence>
<dbReference type="InParanoid" id="A9W9W5"/>
<protein>
    <submittedName>
        <fullName evidence="2">Methyltransferase type 11</fullName>
    </submittedName>
</protein>
<evidence type="ECO:0000313" key="3">
    <source>
        <dbReference type="Proteomes" id="UP000002008"/>
    </source>
</evidence>
<dbReference type="PANTHER" id="PTHR43591">
    <property type="entry name" value="METHYLTRANSFERASE"/>
    <property type="match status" value="1"/>
</dbReference>
<organism evidence="2 3">
    <name type="scientific">Chloroflexus aurantiacus (strain ATCC 29366 / DSM 635 / J-10-fl)</name>
    <dbReference type="NCBI Taxonomy" id="324602"/>
    <lineage>
        <taxon>Bacteria</taxon>
        <taxon>Bacillati</taxon>
        <taxon>Chloroflexota</taxon>
        <taxon>Chloroflexia</taxon>
        <taxon>Chloroflexales</taxon>
        <taxon>Chloroflexineae</taxon>
        <taxon>Chloroflexaceae</taxon>
        <taxon>Chloroflexus</taxon>
    </lineage>
</organism>
<dbReference type="eggNOG" id="COG2227">
    <property type="taxonomic scope" value="Bacteria"/>
</dbReference>
<name>A9W9W5_CHLAA</name>
<proteinExistence type="predicted"/>
<gene>
    <name evidence="2" type="ordered locus">Caur_1373</name>
</gene>
<dbReference type="InterPro" id="IPR029063">
    <property type="entry name" value="SAM-dependent_MTases_sf"/>
</dbReference>
<dbReference type="GO" id="GO:0032259">
    <property type="term" value="P:methylation"/>
    <property type="evidence" value="ECO:0007669"/>
    <property type="project" value="UniProtKB-KW"/>
</dbReference>
<dbReference type="EMBL" id="CP000909">
    <property type="protein sequence ID" value="ABY34601.1"/>
    <property type="molecule type" value="Genomic_DNA"/>
</dbReference>
<dbReference type="Gene3D" id="3.40.50.150">
    <property type="entry name" value="Vaccinia Virus protein VP39"/>
    <property type="match status" value="1"/>
</dbReference>
<dbReference type="CDD" id="cd02440">
    <property type="entry name" value="AdoMet_MTases"/>
    <property type="match status" value="1"/>
</dbReference>